<proteinExistence type="predicted"/>
<reference evidence="2 3" key="1">
    <citation type="submission" date="2019-09" db="EMBL/GenBank/DDBJ databases">
        <title>Isolation of a novel species in the genus Cupriavidus from patients with sepsis using whole genome sequencing.</title>
        <authorList>
            <person name="Kweon O.J."/>
            <person name="Lee M.-K."/>
        </authorList>
    </citation>
    <scope>NUCLEOTIDE SEQUENCE [LARGE SCALE GENOMIC DNA]</scope>
    <source>
        <strain evidence="2 3">MKL-01</strain>
    </source>
</reference>
<evidence type="ECO:0000313" key="3">
    <source>
        <dbReference type="Proteomes" id="UP000324324"/>
    </source>
</evidence>
<dbReference type="AlphaFoldDB" id="A0A5M8B6D8"/>
<comment type="caution">
    <text evidence="2">The sequence shown here is derived from an EMBL/GenBank/DDBJ whole genome shotgun (WGS) entry which is preliminary data.</text>
</comment>
<gene>
    <name evidence="2" type="ORF">F1599_03745</name>
</gene>
<name>A0A5M8B6D8_9BURK</name>
<dbReference type="Proteomes" id="UP000324324">
    <property type="component" value="Unassembled WGS sequence"/>
</dbReference>
<keyword evidence="3" id="KW-1185">Reference proteome</keyword>
<evidence type="ECO:0000259" key="1">
    <source>
        <dbReference type="Pfam" id="PF14261"/>
    </source>
</evidence>
<accession>A0A5M8B6D8</accession>
<organism evidence="2 3">
    <name type="scientific">Cupriavidus cauae</name>
    <dbReference type="NCBI Taxonomy" id="2608999"/>
    <lineage>
        <taxon>Bacteria</taxon>
        <taxon>Pseudomonadati</taxon>
        <taxon>Pseudomonadota</taxon>
        <taxon>Betaproteobacteria</taxon>
        <taxon>Burkholderiales</taxon>
        <taxon>Burkholderiaceae</taxon>
        <taxon>Cupriavidus</taxon>
    </lineage>
</organism>
<dbReference type="EMBL" id="VWRN01000015">
    <property type="protein sequence ID" value="KAA6130849.1"/>
    <property type="molecule type" value="Genomic_DNA"/>
</dbReference>
<sequence>MLDSGRIGKAQLRAMRNPVAVLMQLEEAETQQEVGELIDKLADIVKGDEELQRIFLNVLPGLIGRRSGNTLDVPVVNDLVEMKMKLSQSFKVWAHEYKAAGRLEGEARILQRQLATRFGTLPEYAVARIQAATEEQLDHWSTRLLRAETLAEVFEDDPA</sequence>
<dbReference type="Pfam" id="PF14261">
    <property type="entry name" value="DUF4351"/>
    <property type="match status" value="1"/>
</dbReference>
<dbReference type="InterPro" id="IPR025587">
    <property type="entry name" value="DUF4351"/>
</dbReference>
<evidence type="ECO:0000313" key="2">
    <source>
        <dbReference type="EMBL" id="KAA6130849.1"/>
    </source>
</evidence>
<feature type="domain" description="DUF4351" evidence="1">
    <location>
        <begin position="100"/>
        <end position="152"/>
    </location>
</feature>
<dbReference type="RefSeq" id="WP_150082225.1">
    <property type="nucleotide sequence ID" value="NZ_VWRN01000015.1"/>
</dbReference>
<protein>
    <submittedName>
        <fullName evidence="2">DUF4351 domain-containing protein</fullName>
    </submittedName>
</protein>